<reference evidence="1" key="1">
    <citation type="submission" date="2014-09" db="EMBL/GenBank/DDBJ databases">
        <authorList>
            <person name="Magalhaes I.L.F."/>
            <person name="Oliveira U."/>
            <person name="Santos F.R."/>
            <person name="Vidigal T.H.D.A."/>
            <person name="Brescovit A.D."/>
            <person name="Santos A.J."/>
        </authorList>
    </citation>
    <scope>NUCLEOTIDE SEQUENCE</scope>
    <source>
        <tissue evidence="1">Shoot tissue taken approximately 20 cm above the soil surface</tissue>
    </source>
</reference>
<proteinExistence type="predicted"/>
<dbReference type="EMBL" id="GBRH01182864">
    <property type="protein sequence ID" value="JAE15032.1"/>
    <property type="molecule type" value="Transcribed_RNA"/>
</dbReference>
<protein>
    <submittedName>
        <fullName evidence="1">Uncharacterized protein</fullName>
    </submittedName>
</protein>
<accession>A0A0A9FRX2</accession>
<evidence type="ECO:0000313" key="1">
    <source>
        <dbReference type="EMBL" id="JAE15032.1"/>
    </source>
</evidence>
<organism evidence="1">
    <name type="scientific">Arundo donax</name>
    <name type="common">Giant reed</name>
    <name type="synonym">Donax arundinaceus</name>
    <dbReference type="NCBI Taxonomy" id="35708"/>
    <lineage>
        <taxon>Eukaryota</taxon>
        <taxon>Viridiplantae</taxon>
        <taxon>Streptophyta</taxon>
        <taxon>Embryophyta</taxon>
        <taxon>Tracheophyta</taxon>
        <taxon>Spermatophyta</taxon>
        <taxon>Magnoliopsida</taxon>
        <taxon>Liliopsida</taxon>
        <taxon>Poales</taxon>
        <taxon>Poaceae</taxon>
        <taxon>PACMAD clade</taxon>
        <taxon>Arundinoideae</taxon>
        <taxon>Arundineae</taxon>
        <taxon>Arundo</taxon>
    </lineage>
</organism>
<dbReference type="AlphaFoldDB" id="A0A0A9FRX2"/>
<reference evidence="1" key="2">
    <citation type="journal article" date="2015" name="Data Brief">
        <title>Shoot transcriptome of the giant reed, Arundo donax.</title>
        <authorList>
            <person name="Barrero R.A."/>
            <person name="Guerrero F.D."/>
            <person name="Moolhuijzen P."/>
            <person name="Goolsby J.A."/>
            <person name="Tidwell J."/>
            <person name="Bellgard S.E."/>
            <person name="Bellgard M.I."/>
        </authorList>
    </citation>
    <scope>NUCLEOTIDE SEQUENCE</scope>
    <source>
        <tissue evidence="1">Shoot tissue taken approximately 20 cm above the soil surface</tissue>
    </source>
</reference>
<name>A0A0A9FRX2_ARUDO</name>
<sequence>MMSPTPAIEGPPFAAEL</sequence>